<dbReference type="AlphaFoldDB" id="A0AA40KSM2"/>
<protein>
    <submittedName>
        <fullName evidence="2">Uncharacterized protein</fullName>
    </submittedName>
</protein>
<proteinExistence type="predicted"/>
<gene>
    <name evidence="2" type="ORF">K0M31_017393</name>
</gene>
<feature type="region of interest" description="Disordered" evidence="1">
    <location>
        <begin position="1"/>
        <end position="36"/>
    </location>
</feature>
<feature type="compositionally biased region" description="Polar residues" evidence="1">
    <location>
        <begin position="1"/>
        <end position="21"/>
    </location>
</feature>
<comment type="caution">
    <text evidence="2">The sequence shown here is derived from an EMBL/GenBank/DDBJ whole genome shotgun (WGS) entry which is preliminary data.</text>
</comment>
<sequence>MANTKSSEASVNTAHDYSSVSIKKDAPRTLARSKVSPPTRYRLHGWKFSAQMRLLGRDVPVTLTTTSNPGTR</sequence>
<evidence type="ECO:0000313" key="3">
    <source>
        <dbReference type="Proteomes" id="UP001177670"/>
    </source>
</evidence>
<evidence type="ECO:0000256" key="1">
    <source>
        <dbReference type="SAM" id="MobiDB-lite"/>
    </source>
</evidence>
<evidence type="ECO:0000313" key="2">
    <source>
        <dbReference type="EMBL" id="KAK1131096.1"/>
    </source>
</evidence>
<name>A0AA40KSM2_9HYME</name>
<reference evidence="2" key="1">
    <citation type="submission" date="2021-10" db="EMBL/GenBank/DDBJ databases">
        <title>Melipona bicolor Genome sequencing and assembly.</title>
        <authorList>
            <person name="Araujo N.S."/>
            <person name="Arias M.C."/>
        </authorList>
    </citation>
    <scope>NUCLEOTIDE SEQUENCE</scope>
    <source>
        <strain evidence="2">USP_2M_L1-L4_2017</strain>
        <tissue evidence="2">Whole body</tissue>
    </source>
</reference>
<accession>A0AA40KSM2</accession>
<dbReference type="EMBL" id="JAHYIQ010000006">
    <property type="protein sequence ID" value="KAK1131096.1"/>
    <property type="molecule type" value="Genomic_DNA"/>
</dbReference>
<keyword evidence="3" id="KW-1185">Reference proteome</keyword>
<dbReference type="Proteomes" id="UP001177670">
    <property type="component" value="Unassembled WGS sequence"/>
</dbReference>
<organism evidence="2 3">
    <name type="scientific">Melipona bicolor</name>
    <dbReference type="NCBI Taxonomy" id="60889"/>
    <lineage>
        <taxon>Eukaryota</taxon>
        <taxon>Metazoa</taxon>
        <taxon>Ecdysozoa</taxon>
        <taxon>Arthropoda</taxon>
        <taxon>Hexapoda</taxon>
        <taxon>Insecta</taxon>
        <taxon>Pterygota</taxon>
        <taxon>Neoptera</taxon>
        <taxon>Endopterygota</taxon>
        <taxon>Hymenoptera</taxon>
        <taxon>Apocrita</taxon>
        <taxon>Aculeata</taxon>
        <taxon>Apoidea</taxon>
        <taxon>Anthophila</taxon>
        <taxon>Apidae</taxon>
        <taxon>Melipona</taxon>
    </lineage>
</organism>